<dbReference type="PROSITE" id="PS51257">
    <property type="entry name" value="PROKAR_LIPOPROTEIN"/>
    <property type="match status" value="1"/>
</dbReference>
<reference evidence="2" key="1">
    <citation type="journal article" date="2016" name="Insect Biochem. Mol. Biol.">
        <title>Multifaceted biological insights from a draft genome sequence of the tobacco hornworm moth, Manduca sexta.</title>
        <authorList>
            <person name="Kanost M.R."/>
            <person name="Arrese E.L."/>
            <person name="Cao X."/>
            <person name="Chen Y.R."/>
            <person name="Chellapilla S."/>
            <person name="Goldsmith M.R."/>
            <person name="Grosse-Wilde E."/>
            <person name="Heckel D.G."/>
            <person name="Herndon N."/>
            <person name="Jiang H."/>
            <person name="Papanicolaou A."/>
            <person name="Qu J."/>
            <person name="Soulages J.L."/>
            <person name="Vogel H."/>
            <person name="Walters J."/>
            <person name="Waterhouse R.M."/>
            <person name="Ahn S.J."/>
            <person name="Almeida F.C."/>
            <person name="An C."/>
            <person name="Aqrawi P."/>
            <person name="Bretschneider A."/>
            <person name="Bryant W.B."/>
            <person name="Bucks S."/>
            <person name="Chao H."/>
            <person name="Chevignon G."/>
            <person name="Christen J.M."/>
            <person name="Clarke D.F."/>
            <person name="Dittmer N.T."/>
            <person name="Ferguson L.C.F."/>
            <person name="Garavelou S."/>
            <person name="Gordon K.H.J."/>
            <person name="Gunaratna R.T."/>
            <person name="Han Y."/>
            <person name="Hauser F."/>
            <person name="He Y."/>
            <person name="Heidel-Fischer H."/>
            <person name="Hirsh A."/>
            <person name="Hu Y."/>
            <person name="Jiang H."/>
            <person name="Kalra D."/>
            <person name="Klinner C."/>
            <person name="Konig C."/>
            <person name="Kovar C."/>
            <person name="Kroll A.R."/>
            <person name="Kuwar S.S."/>
            <person name="Lee S.L."/>
            <person name="Lehman R."/>
            <person name="Li K."/>
            <person name="Li Z."/>
            <person name="Liang H."/>
            <person name="Lovelace S."/>
            <person name="Lu Z."/>
            <person name="Mansfield J.H."/>
            <person name="McCulloch K.J."/>
            <person name="Mathew T."/>
            <person name="Morton B."/>
            <person name="Muzny D.M."/>
            <person name="Neunemann D."/>
            <person name="Ongeri F."/>
            <person name="Pauchet Y."/>
            <person name="Pu L.L."/>
            <person name="Pyrousis I."/>
            <person name="Rao X.J."/>
            <person name="Redding A."/>
            <person name="Roesel C."/>
            <person name="Sanchez-Gracia A."/>
            <person name="Schaack S."/>
            <person name="Shukla A."/>
            <person name="Tetreau G."/>
            <person name="Wang Y."/>
            <person name="Xiong G.H."/>
            <person name="Traut W."/>
            <person name="Walsh T.K."/>
            <person name="Worley K.C."/>
            <person name="Wu D."/>
            <person name="Wu W."/>
            <person name="Wu Y.Q."/>
            <person name="Zhang X."/>
            <person name="Zou Z."/>
            <person name="Zucker H."/>
            <person name="Briscoe A.D."/>
            <person name="Burmester T."/>
            <person name="Clem R.J."/>
            <person name="Feyereisen R."/>
            <person name="Grimmelikhuijzen C.J.P."/>
            <person name="Hamodrakas S.J."/>
            <person name="Hansson B.S."/>
            <person name="Huguet E."/>
            <person name="Jermiin L.S."/>
            <person name="Lan Q."/>
            <person name="Lehman H.K."/>
            <person name="Lorenzen M."/>
            <person name="Merzendorfer H."/>
            <person name="Michalopoulos I."/>
            <person name="Morton D.B."/>
            <person name="Muthukrishnan S."/>
            <person name="Oakeshott J.G."/>
            <person name="Palmer W."/>
            <person name="Park Y."/>
            <person name="Passarelli A.L."/>
            <person name="Rozas J."/>
            <person name="Schwartz L.M."/>
            <person name="Smith W."/>
            <person name="Southgate A."/>
            <person name="Vilcinskas A."/>
            <person name="Vogt R."/>
            <person name="Wang P."/>
            <person name="Werren J."/>
            <person name="Yu X.Q."/>
            <person name="Zhou J.J."/>
            <person name="Brown S.J."/>
            <person name="Scherer S.E."/>
            <person name="Richards S."/>
            <person name="Blissard G.W."/>
        </authorList>
    </citation>
    <scope>NUCLEOTIDE SEQUENCE</scope>
</reference>
<evidence type="ECO:0000313" key="2">
    <source>
        <dbReference type="EMBL" id="KAG6454418.1"/>
    </source>
</evidence>
<feature type="chain" id="PRO_5038324513" evidence="1">
    <location>
        <begin position="17"/>
        <end position="122"/>
    </location>
</feature>
<organism evidence="2 3">
    <name type="scientific">Manduca sexta</name>
    <name type="common">Tobacco hawkmoth</name>
    <name type="synonym">Tobacco hornworm</name>
    <dbReference type="NCBI Taxonomy" id="7130"/>
    <lineage>
        <taxon>Eukaryota</taxon>
        <taxon>Metazoa</taxon>
        <taxon>Ecdysozoa</taxon>
        <taxon>Arthropoda</taxon>
        <taxon>Hexapoda</taxon>
        <taxon>Insecta</taxon>
        <taxon>Pterygota</taxon>
        <taxon>Neoptera</taxon>
        <taxon>Endopterygota</taxon>
        <taxon>Lepidoptera</taxon>
        <taxon>Glossata</taxon>
        <taxon>Ditrysia</taxon>
        <taxon>Bombycoidea</taxon>
        <taxon>Sphingidae</taxon>
        <taxon>Sphinginae</taxon>
        <taxon>Sphingini</taxon>
        <taxon>Manduca</taxon>
    </lineage>
</organism>
<comment type="caution">
    <text evidence="2">The sequence shown here is derived from an EMBL/GenBank/DDBJ whole genome shotgun (WGS) entry which is preliminary data.</text>
</comment>
<proteinExistence type="predicted"/>
<dbReference type="Gene3D" id="1.10.2080.10">
    <property type="entry name" value="Insect odorant-binding protein A10/Ejaculatory bulb-specific protein 3"/>
    <property type="match status" value="1"/>
</dbReference>
<dbReference type="PANTHER" id="PTHR11257:SF13">
    <property type="entry name" value="GEO07322P1"/>
    <property type="match status" value="1"/>
</dbReference>
<dbReference type="EMBL" id="JH668466">
    <property type="protein sequence ID" value="KAG6454418.1"/>
    <property type="molecule type" value="Genomic_DNA"/>
</dbReference>
<dbReference type="Pfam" id="PF03392">
    <property type="entry name" value="OS-D"/>
    <property type="match status" value="1"/>
</dbReference>
<dbReference type="OrthoDB" id="6344725at2759"/>
<dbReference type="SUPFAM" id="SSF100910">
    <property type="entry name" value="Chemosensory protein Csp2"/>
    <property type="match status" value="1"/>
</dbReference>
<feature type="signal peptide" evidence="1">
    <location>
        <begin position="1"/>
        <end position="16"/>
    </location>
</feature>
<dbReference type="InterPro" id="IPR036682">
    <property type="entry name" value="OS_D_A10/PebIII_sf"/>
</dbReference>
<keyword evidence="1" id="KW-0732">Signal</keyword>
<accession>A0A921ZB63</accession>
<name>A0A921ZB63_MANSE</name>
<protein>
    <submittedName>
        <fullName evidence="2">Uncharacterized protein</fullName>
    </submittedName>
</protein>
<evidence type="ECO:0000256" key="1">
    <source>
        <dbReference type="SAM" id="SignalP"/>
    </source>
</evidence>
<reference evidence="2" key="2">
    <citation type="submission" date="2020-12" db="EMBL/GenBank/DDBJ databases">
        <authorList>
            <person name="Kanost M."/>
        </authorList>
    </citation>
    <scope>NUCLEOTIDE SEQUENCE</scope>
</reference>
<evidence type="ECO:0000313" key="3">
    <source>
        <dbReference type="Proteomes" id="UP000791440"/>
    </source>
</evidence>
<keyword evidence="3" id="KW-1185">Reference proteome</keyword>
<dbReference type="Proteomes" id="UP000791440">
    <property type="component" value="Unassembled WGS sequence"/>
</dbReference>
<dbReference type="AlphaFoldDB" id="A0A921ZB63"/>
<gene>
    <name evidence="2" type="ORF">O3G_MSEX008686</name>
</gene>
<dbReference type="PANTHER" id="PTHR11257">
    <property type="entry name" value="CHEMOSENSORY PROTEIN-RELATED"/>
    <property type="match status" value="1"/>
</dbReference>
<dbReference type="InterPro" id="IPR005055">
    <property type="entry name" value="A10/PebIII"/>
</dbReference>
<dbReference type="EMBL" id="JH668466">
    <property type="protein sequence ID" value="KAG6454419.1"/>
    <property type="molecule type" value="Genomic_DNA"/>
</dbReference>
<sequence>MKTILVLFALVAAVACEEYYSTQYDNFDANELVSNVRLLKNYGKCFLDEGPCTVEGREFKKNIPDALRTRCRKCTPKQRHLIRTVVKGFQTKLPDLWERLAKKEDPEGIYKEDFLAFINSTD</sequence>